<feature type="domain" description="Cyclic nucleotide-binding" evidence="1">
    <location>
        <begin position="121"/>
        <end position="169"/>
    </location>
</feature>
<gene>
    <name evidence="2" type="ORF">GRI39_12965</name>
</gene>
<dbReference type="EMBL" id="WTYQ01000005">
    <property type="protein sequence ID" value="MXP26944.1"/>
    <property type="molecule type" value="Genomic_DNA"/>
</dbReference>
<dbReference type="InterPro" id="IPR032623">
    <property type="entry name" value="FecR_N"/>
</dbReference>
<comment type="caution">
    <text evidence="2">The sequence shown here is derived from an EMBL/GenBank/DDBJ whole genome shotgun (WGS) entry which is preliminary data.</text>
</comment>
<dbReference type="InterPro" id="IPR012373">
    <property type="entry name" value="Ferrdict_sens_TM"/>
</dbReference>
<reference evidence="2 3" key="1">
    <citation type="submission" date="2019-12" db="EMBL/GenBank/DDBJ databases">
        <title>Genomic-based taxomic classification of the family Erythrobacteraceae.</title>
        <authorList>
            <person name="Xu L."/>
        </authorList>
    </citation>
    <scope>NUCLEOTIDE SEQUENCE [LARGE SCALE GENOMIC DNA]</scope>
    <source>
        <strain evidence="2 3">DSM 18604</strain>
    </source>
</reference>
<evidence type="ECO:0000313" key="3">
    <source>
        <dbReference type="Proteomes" id="UP000460561"/>
    </source>
</evidence>
<dbReference type="InterPro" id="IPR006860">
    <property type="entry name" value="FecR"/>
</dbReference>
<organism evidence="2 3">
    <name type="scientific">Altericroceibacterium indicum</name>
    <dbReference type="NCBI Taxonomy" id="374177"/>
    <lineage>
        <taxon>Bacteria</taxon>
        <taxon>Pseudomonadati</taxon>
        <taxon>Pseudomonadota</taxon>
        <taxon>Alphaproteobacteria</taxon>
        <taxon>Sphingomonadales</taxon>
        <taxon>Erythrobacteraceae</taxon>
        <taxon>Altericroceibacterium</taxon>
    </lineage>
</organism>
<sequence length="330" mass="36282">MLCLRRCRLMADASDKQAVIAQAAEWAAMIDADDMSENERAECEAWCAAEPGHREVLERMLRFHDRVNQVGAVEKTALRKVLDQRATARRVGGATFLALCLAVSGWLLLRQHPIDAPAIVYHTERGEQRVVELDDGSRLTIDTDGLIDVTMTTDRRQVHLRKGQVFAEVRKDASLPFVITTQDGSATALGTAFAVRQTEAASVVTVTQSRVRVCPGGAPQTDTRCLTLSPGQRASMTPEAVSRLPDIDPELALLWTEGWLEADDQDVAAVLSELGRYSARPIRFDAEQLAGRRVTGSYPLTDIDRALEGLARTANLDVRKADNDIVIVPR</sequence>
<dbReference type="Gene3D" id="3.55.50.30">
    <property type="match status" value="1"/>
</dbReference>
<dbReference type="PANTHER" id="PTHR30273">
    <property type="entry name" value="PERIPLASMIC SIGNAL SENSOR AND SIGMA FACTOR ACTIVATOR FECR-RELATED"/>
    <property type="match status" value="1"/>
</dbReference>
<protein>
    <submittedName>
        <fullName evidence="2">DUF4880 domain-containing protein</fullName>
    </submittedName>
</protein>
<dbReference type="OrthoDB" id="9798846at2"/>
<dbReference type="PROSITE" id="PS50042">
    <property type="entry name" value="CNMP_BINDING_3"/>
    <property type="match status" value="1"/>
</dbReference>
<name>A0A845AB77_9SPHN</name>
<dbReference type="RefSeq" id="WP_160740147.1">
    <property type="nucleotide sequence ID" value="NZ_WTYQ01000005.1"/>
</dbReference>
<accession>A0A845AB77</accession>
<dbReference type="GO" id="GO:0016989">
    <property type="term" value="F:sigma factor antagonist activity"/>
    <property type="evidence" value="ECO:0007669"/>
    <property type="project" value="TreeGrafter"/>
</dbReference>
<dbReference type="Gene3D" id="2.60.120.1440">
    <property type="match status" value="1"/>
</dbReference>
<dbReference type="Pfam" id="PF16220">
    <property type="entry name" value="DUF4880"/>
    <property type="match status" value="1"/>
</dbReference>
<dbReference type="Pfam" id="PF04773">
    <property type="entry name" value="FecR"/>
    <property type="match status" value="1"/>
</dbReference>
<evidence type="ECO:0000259" key="1">
    <source>
        <dbReference type="PROSITE" id="PS50042"/>
    </source>
</evidence>
<proteinExistence type="predicted"/>
<dbReference type="PANTHER" id="PTHR30273:SF2">
    <property type="entry name" value="PROTEIN FECR"/>
    <property type="match status" value="1"/>
</dbReference>
<keyword evidence="3" id="KW-1185">Reference proteome</keyword>
<dbReference type="Proteomes" id="UP000460561">
    <property type="component" value="Unassembled WGS sequence"/>
</dbReference>
<evidence type="ECO:0000313" key="2">
    <source>
        <dbReference type="EMBL" id="MXP26944.1"/>
    </source>
</evidence>
<dbReference type="PIRSF" id="PIRSF018266">
    <property type="entry name" value="FecR"/>
    <property type="match status" value="1"/>
</dbReference>
<dbReference type="InterPro" id="IPR000595">
    <property type="entry name" value="cNMP-bd_dom"/>
</dbReference>
<dbReference type="AlphaFoldDB" id="A0A845AB77"/>